<dbReference type="InterPro" id="IPR050445">
    <property type="entry name" value="Bact_polysacc_biosynth/exp"/>
</dbReference>
<evidence type="ECO:0000256" key="15">
    <source>
        <dbReference type="ARBA" id="ARBA00023137"/>
    </source>
</evidence>
<evidence type="ECO:0000259" key="19">
    <source>
        <dbReference type="Pfam" id="PF13614"/>
    </source>
</evidence>
<evidence type="ECO:0000256" key="1">
    <source>
        <dbReference type="ARBA" id="ARBA00004429"/>
    </source>
</evidence>
<sequence length="464" mass="49185">MDLRDLLSVLRARWIVIVAATLIGGFLALGMSLLTPPSYQAKVQFYVTVAGGDSAAAAYQGSLGAQQRVQSYAALVESTDITQRVVDTAGADLAPSQVASQTTATADAKTVLLNVAVTNLDPQRALQLAEGFGEVLPEAINRLETPDGGGPALAKLTVVNPPALPTSPIAPKTEQNVAIGLVLGLLAGIGIALLINAFDRRVKSSEQLESIAGKPVVGSIPFRKAEDKEQDAEHIVPFREGHSPAAESFRRLRTNLQFLNVDNPPRVFVLTSSVATEGKSETAINLSLALAESGNRVLLIEADLRRPLVVNYMSMPDKVGLTNILSGQAKFAEVVQETRHDGVDLLACGPLPPNPSELLASDMARHLLDELRSKYDYVIIDSPPLLPVTDGALLARITDGALLVVRSHRTTADQVAQAVDNLAKADAILLGIVTVANKPVKKGSVGYYDSYYYSSKKTSAAGKS</sequence>
<keyword evidence="11" id="KW-0418">Kinase</keyword>
<keyword evidence="7" id="KW-0997">Cell inner membrane</keyword>
<gene>
    <name evidence="20" type="ORF">A6035_13005</name>
</gene>
<dbReference type="Proteomes" id="UP000244928">
    <property type="component" value="Chromosome"/>
</dbReference>
<evidence type="ECO:0000256" key="9">
    <source>
        <dbReference type="ARBA" id="ARBA00022692"/>
    </source>
</evidence>
<evidence type="ECO:0000256" key="3">
    <source>
        <dbReference type="ARBA" id="ARBA00007316"/>
    </source>
</evidence>
<name>A0A2S1R9G8_9ACTN</name>
<keyword evidence="8" id="KW-0808">Transferase</keyword>
<protein>
    <recommendedName>
        <fullName evidence="5">non-specific protein-tyrosine kinase</fullName>
        <ecNumber evidence="5">2.7.10.2</ecNumber>
    </recommendedName>
</protein>
<evidence type="ECO:0000256" key="6">
    <source>
        <dbReference type="ARBA" id="ARBA00022475"/>
    </source>
</evidence>
<dbReference type="OrthoDB" id="9812433at2"/>
<comment type="similarity">
    <text evidence="2">Belongs to the CpsC/CapA family.</text>
</comment>
<keyword evidence="14 17" id="KW-0472">Membrane</keyword>
<dbReference type="GO" id="GO:0005886">
    <property type="term" value="C:plasma membrane"/>
    <property type="evidence" value="ECO:0007669"/>
    <property type="project" value="UniProtKB-SubCell"/>
</dbReference>
<dbReference type="AlphaFoldDB" id="A0A2S1R9G8"/>
<keyword evidence="15" id="KW-0829">Tyrosine-protein kinase</keyword>
<accession>A0A2S1R9G8</accession>
<feature type="domain" description="Polysaccharide chain length determinant N-terminal" evidence="18">
    <location>
        <begin position="1"/>
        <end position="87"/>
    </location>
</feature>
<reference evidence="20 21" key="1">
    <citation type="submission" date="2016-04" db="EMBL/GenBank/DDBJ databases">
        <title>Complete genome sequence of Dietzia lutea YIM 80766T, a strain isolated from desert soil in Egypt.</title>
        <authorList>
            <person name="Zhao J."/>
            <person name="Hu B."/>
            <person name="Geng S."/>
            <person name="Nie Y."/>
            <person name="Tang Y."/>
        </authorList>
    </citation>
    <scope>NUCLEOTIDE SEQUENCE [LARGE SCALE GENOMIC DNA]</scope>
    <source>
        <strain evidence="20 21">YIM 80766</strain>
    </source>
</reference>
<dbReference type="KEGG" id="dlu:A6035_13005"/>
<keyword evidence="9 17" id="KW-0812">Transmembrane</keyword>
<dbReference type="GO" id="GO:0004715">
    <property type="term" value="F:non-membrane spanning protein tyrosine kinase activity"/>
    <property type="evidence" value="ECO:0007669"/>
    <property type="project" value="UniProtKB-EC"/>
</dbReference>
<keyword evidence="12" id="KW-0067">ATP-binding</keyword>
<evidence type="ECO:0000256" key="2">
    <source>
        <dbReference type="ARBA" id="ARBA00006683"/>
    </source>
</evidence>
<evidence type="ECO:0000313" key="20">
    <source>
        <dbReference type="EMBL" id="AWH92937.1"/>
    </source>
</evidence>
<comment type="similarity">
    <text evidence="3">Belongs to the CpsD/CapB family.</text>
</comment>
<evidence type="ECO:0000256" key="5">
    <source>
        <dbReference type="ARBA" id="ARBA00011903"/>
    </source>
</evidence>
<dbReference type="GO" id="GO:0005524">
    <property type="term" value="F:ATP binding"/>
    <property type="evidence" value="ECO:0007669"/>
    <property type="project" value="UniProtKB-KW"/>
</dbReference>
<evidence type="ECO:0000256" key="16">
    <source>
        <dbReference type="ARBA" id="ARBA00051245"/>
    </source>
</evidence>
<feature type="domain" description="AAA" evidence="19">
    <location>
        <begin position="278"/>
        <end position="405"/>
    </location>
</feature>
<dbReference type="RefSeq" id="WP_108848150.1">
    <property type="nucleotide sequence ID" value="NZ_CP015449.1"/>
</dbReference>
<evidence type="ECO:0000256" key="8">
    <source>
        <dbReference type="ARBA" id="ARBA00022679"/>
    </source>
</evidence>
<dbReference type="InterPro" id="IPR005702">
    <property type="entry name" value="Wzc-like_C"/>
</dbReference>
<dbReference type="GO" id="GO:0042802">
    <property type="term" value="F:identical protein binding"/>
    <property type="evidence" value="ECO:0007669"/>
    <property type="project" value="UniProtKB-ARBA"/>
</dbReference>
<dbReference type="PANTHER" id="PTHR32309:SF13">
    <property type="entry name" value="FERRIC ENTEROBACTIN TRANSPORT PROTEIN FEPE"/>
    <property type="match status" value="1"/>
</dbReference>
<evidence type="ECO:0000256" key="10">
    <source>
        <dbReference type="ARBA" id="ARBA00022741"/>
    </source>
</evidence>
<evidence type="ECO:0000256" key="14">
    <source>
        <dbReference type="ARBA" id="ARBA00023136"/>
    </source>
</evidence>
<comment type="catalytic activity">
    <reaction evidence="16">
        <text>L-tyrosyl-[protein] + ATP = O-phospho-L-tyrosyl-[protein] + ADP + H(+)</text>
        <dbReference type="Rhea" id="RHEA:10596"/>
        <dbReference type="Rhea" id="RHEA-COMP:10136"/>
        <dbReference type="Rhea" id="RHEA-COMP:20101"/>
        <dbReference type="ChEBI" id="CHEBI:15378"/>
        <dbReference type="ChEBI" id="CHEBI:30616"/>
        <dbReference type="ChEBI" id="CHEBI:46858"/>
        <dbReference type="ChEBI" id="CHEBI:61978"/>
        <dbReference type="ChEBI" id="CHEBI:456216"/>
        <dbReference type="EC" id="2.7.10.2"/>
    </reaction>
</comment>
<evidence type="ECO:0000256" key="13">
    <source>
        <dbReference type="ARBA" id="ARBA00022989"/>
    </source>
</evidence>
<dbReference type="InterPro" id="IPR027417">
    <property type="entry name" value="P-loop_NTPase"/>
</dbReference>
<dbReference type="Pfam" id="PF13614">
    <property type="entry name" value="AAA_31"/>
    <property type="match status" value="1"/>
</dbReference>
<evidence type="ECO:0000256" key="17">
    <source>
        <dbReference type="SAM" id="Phobius"/>
    </source>
</evidence>
<keyword evidence="13 17" id="KW-1133">Transmembrane helix</keyword>
<dbReference type="FunFam" id="3.40.50.300:FF:000527">
    <property type="entry name" value="Tyrosine-protein kinase etk"/>
    <property type="match status" value="1"/>
</dbReference>
<comment type="subcellular location">
    <subcellularLocation>
        <location evidence="1">Cell inner membrane</location>
        <topology evidence="1">Multi-pass membrane protein</topology>
    </subcellularLocation>
</comment>
<evidence type="ECO:0000259" key="18">
    <source>
        <dbReference type="Pfam" id="PF02706"/>
    </source>
</evidence>
<dbReference type="EMBL" id="CP015449">
    <property type="protein sequence ID" value="AWH92937.1"/>
    <property type="molecule type" value="Genomic_DNA"/>
</dbReference>
<dbReference type="InterPro" id="IPR003856">
    <property type="entry name" value="LPS_length_determ_N"/>
</dbReference>
<dbReference type="CDD" id="cd05387">
    <property type="entry name" value="BY-kinase"/>
    <property type="match status" value="1"/>
</dbReference>
<evidence type="ECO:0000256" key="12">
    <source>
        <dbReference type="ARBA" id="ARBA00022840"/>
    </source>
</evidence>
<proteinExistence type="inferred from homology"/>
<keyword evidence="10" id="KW-0547">Nucleotide-binding</keyword>
<dbReference type="Gene3D" id="3.40.50.300">
    <property type="entry name" value="P-loop containing nucleotide triphosphate hydrolases"/>
    <property type="match status" value="1"/>
</dbReference>
<dbReference type="PANTHER" id="PTHR32309">
    <property type="entry name" value="TYROSINE-PROTEIN KINASE"/>
    <property type="match status" value="1"/>
</dbReference>
<organism evidence="20 21">
    <name type="scientific">Dietzia lutea</name>
    <dbReference type="NCBI Taxonomy" id="546160"/>
    <lineage>
        <taxon>Bacteria</taxon>
        <taxon>Bacillati</taxon>
        <taxon>Actinomycetota</taxon>
        <taxon>Actinomycetes</taxon>
        <taxon>Mycobacteriales</taxon>
        <taxon>Dietziaceae</taxon>
        <taxon>Dietzia</taxon>
    </lineage>
</organism>
<feature type="transmembrane region" description="Helical" evidence="17">
    <location>
        <begin position="177"/>
        <end position="198"/>
    </location>
</feature>
<keyword evidence="6" id="KW-1003">Cell membrane</keyword>
<comment type="similarity">
    <text evidence="4">Belongs to the etk/wzc family.</text>
</comment>
<dbReference type="NCBIfam" id="TIGR01007">
    <property type="entry name" value="eps_fam"/>
    <property type="match status" value="1"/>
</dbReference>
<dbReference type="Pfam" id="PF02706">
    <property type="entry name" value="Wzz"/>
    <property type="match status" value="1"/>
</dbReference>
<keyword evidence="21" id="KW-1185">Reference proteome</keyword>
<evidence type="ECO:0000256" key="4">
    <source>
        <dbReference type="ARBA" id="ARBA00008883"/>
    </source>
</evidence>
<feature type="transmembrane region" description="Helical" evidence="17">
    <location>
        <begin position="12"/>
        <end position="34"/>
    </location>
</feature>
<dbReference type="InterPro" id="IPR025669">
    <property type="entry name" value="AAA_dom"/>
</dbReference>
<dbReference type="EC" id="2.7.10.2" evidence="5"/>
<evidence type="ECO:0000313" key="21">
    <source>
        <dbReference type="Proteomes" id="UP000244928"/>
    </source>
</evidence>
<evidence type="ECO:0000256" key="7">
    <source>
        <dbReference type="ARBA" id="ARBA00022519"/>
    </source>
</evidence>
<evidence type="ECO:0000256" key="11">
    <source>
        <dbReference type="ARBA" id="ARBA00022777"/>
    </source>
</evidence>
<dbReference type="SUPFAM" id="SSF52540">
    <property type="entry name" value="P-loop containing nucleoside triphosphate hydrolases"/>
    <property type="match status" value="1"/>
</dbReference>